<keyword evidence="4 7" id="KW-0964">Secreted</keyword>
<feature type="domain" description="Insulin-like" evidence="10">
    <location>
        <begin position="37"/>
        <end position="178"/>
    </location>
</feature>
<evidence type="ECO:0000256" key="9">
    <source>
        <dbReference type="SAM" id="SignalP"/>
    </source>
</evidence>
<evidence type="ECO:0000256" key="2">
    <source>
        <dbReference type="ARBA" id="ARBA00009034"/>
    </source>
</evidence>
<dbReference type="InterPro" id="IPR036438">
    <property type="entry name" value="Insulin-like_sf"/>
</dbReference>
<gene>
    <name evidence="11" type="ORF">PLEPLA_LOCUS47716</name>
</gene>
<dbReference type="PROSITE" id="PS51257">
    <property type="entry name" value="PROKAR_LIPOPROTEIN"/>
    <property type="match status" value="1"/>
</dbReference>
<keyword evidence="6" id="KW-1015">Disulfide bond</keyword>
<dbReference type="PROSITE" id="PS00262">
    <property type="entry name" value="INSULIN"/>
    <property type="match status" value="1"/>
</dbReference>
<comment type="caution">
    <text evidence="11">The sequence shown here is derived from an EMBL/GenBank/DDBJ whole genome shotgun (WGS) entry which is preliminary data.</text>
</comment>
<feature type="signal peptide" evidence="9">
    <location>
        <begin position="1"/>
        <end position="23"/>
    </location>
</feature>
<keyword evidence="12" id="KW-1185">Reference proteome</keyword>
<name>A0A9N7W1F1_PLEPL</name>
<evidence type="ECO:0000256" key="7">
    <source>
        <dbReference type="RuleBase" id="RU000406"/>
    </source>
</evidence>
<dbReference type="CDD" id="cd04365">
    <property type="entry name" value="IlGF_relaxin_like"/>
    <property type="match status" value="1"/>
</dbReference>
<dbReference type="Pfam" id="PF00049">
    <property type="entry name" value="Insulin"/>
    <property type="match status" value="1"/>
</dbReference>
<protein>
    <recommendedName>
        <fullName evidence="10">Insulin-like domain-containing protein</fullName>
    </recommendedName>
</protein>
<proteinExistence type="inferred from homology"/>
<sequence length="178" mass="19211">MLWRLTAAVAVVCVVGMCGCVRADVMSRLIAPRDYGVKLCGREFIRAVIFTCGGSRWKRATGGDSDSFQWSSLSDITAGDSSLHSWQSGAELPENRSPPRVVSPHSLADLLALYAAAGERRQQPLERSLPATLLGEQDGSPEADDWTMVSKKKRNFSLGVAGMCCSQGCTKNDIGRLC</sequence>
<feature type="chain" id="PRO_5040157376" description="Insulin-like domain-containing protein" evidence="9">
    <location>
        <begin position="24"/>
        <end position="178"/>
    </location>
</feature>
<evidence type="ECO:0000256" key="4">
    <source>
        <dbReference type="ARBA" id="ARBA00022525"/>
    </source>
</evidence>
<dbReference type="PANTHER" id="PTHR20968">
    <property type="entry name" value="ILGF DOMAIN-CONTAINING PROTEIN"/>
    <property type="match status" value="1"/>
</dbReference>
<keyword evidence="5" id="KW-0372">Hormone</keyword>
<dbReference type="InterPro" id="IPR022352">
    <property type="entry name" value="Ins/IGF/rlx"/>
</dbReference>
<dbReference type="InterPro" id="IPR051777">
    <property type="entry name" value="Insulin-like_neuro_ligands"/>
</dbReference>
<comment type="similarity">
    <text evidence="2 7">Belongs to the insulin family.</text>
</comment>
<dbReference type="AlphaFoldDB" id="A0A9N7W1F1"/>
<dbReference type="GO" id="GO:0005576">
    <property type="term" value="C:extracellular region"/>
    <property type="evidence" value="ECO:0007669"/>
    <property type="project" value="UniProtKB-SubCell"/>
</dbReference>
<evidence type="ECO:0000256" key="6">
    <source>
        <dbReference type="ARBA" id="ARBA00023157"/>
    </source>
</evidence>
<dbReference type="GO" id="GO:0001664">
    <property type="term" value="F:G protein-coupled receptor binding"/>
    <property type="evidence" value="ECO:0007669"/>
    <property type="project" value="TreeGrafter"/>
</dbReference>
<organism evidence="11 12">
    <name type="scientific">Pleuronectes platessa</name>
    <name type="common">European plaice</name>
    <dbReference type="NCBI Taxonomy" id="8262"/>
    <lineage>
        <taxon>Eukaryota</taxon>
        <taxon>Metazoa</taxon>
        <taxon>Chordata</taxon>
        <taxon>Craniata</taxon>
        <taxon>Vertebrata</taxon>
        <taxon>Euteleostomi</taxon>
        <taxon>Actinopterygii</taxon>
        <taxon>Neopterygii</taxon>
        <taxon>Teleostei</taxon>
        <taxon>Neoteleostei</taxon>
        <taxon>Acanthomorphata</taxon>
        <taxon>Carangaria</taxon>
        <taxon>Pleuronectiformes</taxon>
        <taxon>Pleuronectoidei</taxon>
        <taxon>Pleuronectidae</taxon>
        <taxon>Pleuronectes</taxon>
    </lineage>
</organism>
<dbReference type="SMART" id="SM00078">
    <property type="entry name" value="IlGF"/>
    <property type="match status" value="1"/>
</dbReference>
<evidence type="ECO:0000313" key="11">
    <source>
        <dbReference type="EMBL" id="CAB1459879.1"/>
    </source>
</evidence>
<dbReference type="InterPro" id="IPR016179">
    <property type="entry name" value="Insulin-like"/>
</dbReference>
<dbReference type="EMBL" id="CADEAL010004450">
    <property type="protein sequence ID" value="CAB1459879.1"/>
    <property type="molecule type" value="Genomic_DNA"/>
</dbReference>
<feature type="region of interest" description="Disordered" evidence="8">
    <location>
        <begin position="125"/>
        <end position="144"/>
    </location>
</feature>
<comment type="subcellular location">
    <subcellularLocation>
        <location evidence="1 7">Secreted</location>
    </subcellularLocation>
</comment>
<evidence type="ECO:0000259" key="10">
    <source>
        <dbReference type="SMART" id="SM00078"/>
    </source>
</evidence>
<comment type="subunit">
    <text evidence="3">Heterodimer of a B chain and an A chain linked by two disulfide bonds.</text>
</comment>
<evidence type="ECO:0000256" key="5">
    <source>
        <dbReference type="ARBA" id="ARBA00022702"/>
    </source>
</evidence>
<dbReference type="GO" id="GO:0005179">
    <property type="term" value="F:hormone activity"/>
    <property type="evidence" value="ECO:0007669"/>
    <property type="project" value="UniProtKB-KW"/>
</dbReference>
<dbReference type="PRINTS" id="PR00276">
    <property type="entry name" value="INSULINFAMLY"/>
</dbReference>
<keyword evidence="9" id="KW-0732">Signal</keyword>
<dbReference type="InterPro" id="IPR022353">
    <property type="entry name" value="Insulin_CS"/>
</dbReference>
<dbReference type="SUPFAM" id="SSF56994">
    <property type="entry name" value="Insulin-like"/>
    <property type="match status" value="1"/>
</dbReference>
<evidence type="ECO:0000256" key="1">
    <source>
        <dbReference type="ARBA" id="ARBA00004613"/>
    </source>
</evidence>
<evidence type="ECO:0000313" key="12">
    <source>
        <dbReference type="Proteomes" id="UP001153269"/>
    </source>
</evidence>
<reference evidence="11" key="1">
    <citation type="submission" date="2020-03" db="EMBL/GenBank/DDBJ databases">
        <authorList>
            <person name="Weist P."/>
        </authorList>
    </citation>
    <scope>NUCLEOTIDE SEQUENCE</scope>
</reference>
<dbReference type="Proteomes" id="UP001153269">
    <property type="component" value="Unassembled WGS sequence"/>
</dbReference>
<accession>A0A9N7W1F1</accession>
<evidence type="ECO:0000256" key="3">
    <source>
        <dbReference type="ARBA" id="ARBA00011207"/>
    </source>
</evidence>
<evidence type="ECO:0000256" key="8">
    <source>
        <dbReference type="SAM" id="MobiDB-lite"/>
    </source>
</evidence>
<dbReference type="PANTHER" id="PTHR20968:SF4">
    <property type="entry name" value="RELAXIN 3"/>
    <property type="match status" value="1"/>
</dbReference>